<dbReference type="CDD" id="cd03255">
    <property type="entry name" value="ABC_MJ0796_LolCDE_FtsE"/>
    <property type="match status" value="1"/>
</dbReference>
<keyword evidence="3 5" id="KW-0067">ATP-binding</keyword>
<dbReference type="EMBL" id="JAVDUJ010000001">
    <property type="protein sequence ID" value="MDR6938825.1"/>
    <property type="molecule type" value="Genomic_DNA"/>
</dbReference>
<dbReference type="InterPro" id="IPR003439">
    <property type="entry name" value="ABC_transporter-like_ATP-bd"/>
</dbReference>
<gene>
    <name evidence="5" type="ORF">J2S36_000368</name>
</gene>
<evidence type="ECO:0000256" key="1">
    <source>
        <dbReference type="ARBA" id="ARBA00022448"/>
    </source>
</evidence>
<proteinExistence type="predicted"/>
<dbReference type="SUPFAM" id="SSF52540">
    <property type="entry name" value="P-loop containing nucleoside triphosphate hydrolases"/>
    <property type="match status" value="1"/>
</dbReference>
<dbReference type="InterPro" id="IPR015854">
    <property type="entry name" value="ABC_transpr_LolD-like"/>
</dbReference>
<accession>A0ABU1T0K2</accession>
<sequence length="225" mass="24891">MQIQISNLTKAFADRDLFRELNHSFVPNQVNVILGESGSGKTTLLNIIGLFESADAGQILYDGVIVSGRSNRETRKIIRATTGYIYQDIRLFEDLSVRENIEIALRFSHVPKSDWRSRTDVLLERMGLGGFANKPANQLSGGEKQRIAIARTVASDKKLILADEPTGALDEDNSKIIVNLLQDIATNNGCTVILVTHSHLVADTFKHQHWLQGGRLLDSGEHSEG</sequence>
<evidence type="ECO:0000256" key="2">
    <source>
        <dbReference type="ARBA" id="ARBA00022741"/>
    </source>
</evidence>
<comment type="caution">
    <text evidence="5">The sequence shown here is derived from an EMBL/GenBank/DDBJ whole genome shotgun (WGS) entry which is preliminary data.</text>
</comment>
<dbReference type="Pfam" id="PF00005">
    <property type="entry name" value="ABC_tran"/>
    <property type="match status" value="1"/>
</dbReference>
<dbReference type="SMART" id="SM00382">
    <property type="entry name" value="AAA"/>
    <property type="match status" value="1"/>
</dbReference>
<dbReference type="GO" id="GO:0005524">
    <property type="term" value="F:ATP binding"/>
    <property type="evidence" value="ECO:0007669"/>
    <property type="project" value="UniProtKB-KW"/>
</dbReference>
<evidence type="ECO:0000313" key="6">
    <source>
        <dbReference type="Proteomes" id="UP001266099"/>
    </source>
</evidence>
<evidence type="ECO:0000313" key="5">
    <source>
        <dbReference type="EMBL" id="MDR6938825.1"/>
    </source>
</evidence>
<dbReference type="InterPro" id="IPR017871">
    <property type="entry name" value="ABC_transporter-like_CS"/>
</dbReference>
<evidence type="ECO:0000256" key="3">
    <source>
        <dbReference type="ARBA" id="ARBA00022840"/>
    </source>
</evidence>
<name>A0ABU1T0K2_9ACTO</name>
<dbReference type="InterPro" id="IPR003593">
    <property type="entry name" value="AAA+_ATPase"/>
</dbReference>
<reference evidence="5 6" key="1">
    <citation type="submission" date="2023-07" db="EMBL/GenBank/DDBJ databases">
        <title>Sequencing the genomes of 1000 actinobacteria strains.</title>
        <authorList>
            <person name="Klenk H.-P."/>
        </authorList>
    </citation>
    <scope>NUCLEOTIDE SEQUENCE [LARGE SCALE GENOMIC DNA]</scope>
    <source>
        <strain evidence="5 6">DSM 15539</strain>
    </source>
</reference>
<dbReference type="Proteomes" id="UP001266099">
    <property type="component" value="Unassembled WGS sequence"/>
</dbReference>
<keyword evidence="6" id="KW-1185">Reference proteome</keyword>
<dbReference type="RefSeq" id="WP_309954943.1">
    <property type="nucleotide sequence ID" value="NZ_JAVDUJ010000001.1"/>
</dbReference>
<dbReference type="InterPro" id="IPR017911">
    <property type="entry name" value="MacB-like_ATP-bd"/>
</dbReference>
<dbReference type="PROSITE" id="PS00211">
    <property type="entry name" value="ABC_TRANSPORTER_1"/>
    <property type="match status" value="1"/>
</dbReference>
<dbReference type="PANTHER" id="PTHR24220:SF86">
    <property type="entry name" value="ABC TRANSPORTER ABCH.1"/>
    <property type="match status" value="1"/>
</dbReference>
<dbReference type="InterPro" id="IPR027417">
    <property type="entry name" value="P-loop_NTPase"/>
</dbReference>
<feature type="domain" description="ABC transporter" evidence="4">
    <location>
        <begin position="3"/>
        <end position="224"/>
    </location>
</feature>
<evidence type="ECO:0000259" key="4">
    <source>
        <dbReference type="PROSITE" id="PS50893"/>
    </source>
</evidence>
<keyword evidence="2" id="KW-0547">Nucleotide-binding</keyword>
<dbReference type="PANTHER" id="PTHR24220">
    <property type="entry name" value="IMPORT ATP-BINDING PROTEIN"/>
    <property type="match status" value="1"/>
</dbReference>
<protein>
    <submittedName>
        <fullName evidence="5">ABC transport system ATP-binding protein</fullName>
    </submittedName>
</protein>
<keyword evidence="1" id="KW-0813">Transport</keyword>
<dbReference type="PROSITE" id="PS50893">
    <property type="entry name" value="ABC_TRANSPORTER_2"/>
    <property type="match status" value="1"/>
</dbReference>
<organism evidence="5 6">
    <name type="scientific">Arcanobacterium hippocoleae</name>
    <dbReference type="NCBI Taxonomy" id="149017"/>
    <lineage>
        <taxon>Bacteria</taxon>
        <taxon>Bacillati</taxon>
        <taxon>Actinomycetota</taxon>
        <taxon>Actinomycetes</taxon>
        <taxon>Actinomycetales</taxon>
        <taxon>Actinomycetaceae</taxon>
        <taxon>Arcanobacterium</taxon>
    </lineage>
</organism>
<dbReference type="Gene3D" id="3.40.50.300">
    <property type="entry name" value="P-loop containing nucleotide triphosphate hydrolases"/>
    <property type="match status" value="1"/>
</dbReference>